<evidence type="ECO:0000259" key="2">
    <source>
        <dbReference type="Pfam" id="PF12172"/>
    </source>
</evidence>
<dbReference type="EMBL" id="FOEE01000001">
    <property type="protein sequence ID" value="SEO48771.1"/>
    <property type="molecule type" value="Genomic_DNA"/>
</dbReference>
<feature type="domain" description="ChsH2 C-terminal OB-fold" evidence="1">
    <location>
        <begin position="54"/>
        <end position="119"/>
    </location>
</feature>
<dbReference type="RefSeq" id="WP_170860923.1">
    <property type="nucleotide sequence ID" value="NZ_FOEE01000001.1"/>
</dbReference>
<dbReference type="Gene3D" id="6.10.30.10">
    <property type="match status" value="1"/>
</dbReference>
<dbReference type="SUPFAM" id="SSF50249">
    <property type="entry name" value="Nucleic acid-binding proteins"/>
    <property type="match status" value="1"/>
</dbReference>
<dbReference type="InterPro" id="IPR012340">
    <property type="entry name" value="NA-bd_OB-fold"/>
</dbReference>
<dbReference type="AlphaFoldDB" id="A0A1H8Q483"/>
<evidence type="ECO:0008006" key="5">
    <source>
        <dbReference type="Google" id="ProtNLM"/>
    </source>
</evidence>
<keyword evidence="4" id="KW-1185">Reference proteome</keyword>
<feature type="domain" description="ChsH2 rubredoxin-like zinc ribbon" evidence="2">
    <location>
        <begin position="17"/>
        <end position="52"/>
    </location>
</feature>
<sequence>MSAGAPPVVTEIARPWWDALARGEVAVQSCSSCAGWVFYPRPFCPSCGGRDLAWRTVDPAATLYTWTVAEAPVSPHFAHLHRPVLAVAELGIGVRVPTTLVHADPDDVRIGMALTPVFDAGTYPGFTLLRYRPA</sequence>
<dbReference type="InterPro" id="IPR052513">
    <property type="entry name" value="Thioester_dehydratase-like"/>
</dbReference>
<evidence type="ECO:0000313" key="4">
    <source>
        <dbReference type="Proteomes" id="UP000198960"/>
    </source>
</evidence>
<gene>
    <name evidence="3" type="ORF">SAMN05660991_00549</name>
</gene>
<dbReference type="InterPro" id="IPR022002">
    <property type="entry name" value="ChsH2_Znr"/>
</dbReference>
<evidence type="ECO:0000259" key="1">
    <source>
        <dbReference type="Pfam" id="PF01796"/>
    </source>
</evidence>
<evidence type="ECO:0000313" key="3">
    <source>
        <dbReference type="EMBL" id="SEO48771.1"/>
    </source>
</evidence>
<proteinExistence type="predicted"/>
<dbReference type="STRING" id="673521.SAMN05660991_00549"/>
<reference evidence="4" key="1">
    <citation type="submission" date="2016-10" db="EMBL/GenBank/DDBJ databases">
        <authorList>
            <person name="Varghese N."/>
            <person name="Submissions S."/>
        </authorList>
    </citation>
    <scope>NUCLEOTIDE SEQUENCE [LARGE SCALE GENOMIC DNA]</scope>
    <source>
        <strain evidence="4">DSM 45413</strain>
    </source>
</reference>
<dbReference type="PANTHER" id="PTHR34075:SF5">
    <property type="entry name" value="BLR3430 PROTEIN"/>
    <property type="match status" value="1"/>
</dbReference>
<accession>A0A1H8Q483</accession>
<dbReference type="InterPro" id="IPR002878">
    <property type="entry name" value="ChsH2_C"/>
</dbReference>
<protein>
    <recommendedName>
        <fullName evidence="5">DUF35 domain-containing protein</fullName>
    </recommendedName>
</protein>
<dbReference type="Pfam" id="PF01796">
    <property type="entry name" value="OB_ChsH2_C"/>
    <property type="match status" value="1"/>
</dbReference>
<dbReference type="Proteomes" id="UP000198960">
    <property type="component" value="Unassembled WGS sequence"/>
</dbReference>
<organism evidence="3 4">
    <name type="scientific">Trujillonella endophytica</name>
    <dbReference type="NCBI Taxonomy" id="673521"/>
    <lineage>
        <taxon>Bacteria</taxon>
        <taxon>Bacillati</taxon>
        <taxon>Actinomycetota</taxon>
        <taxon>Actinomycetes</taxon>
        <taxon>Geodermatophilales</taxon>
        <taxon>Geodermatophilaceae</taxon>
        <taxon>Trujillonella</taxon>
    </lineage>
</organism>
<dbReference type="PANTHER" id="PTHR34075">
    <property type="entry name" value="BLR3430 PROTEIN"/>
    <property type="match status" value="1"/>
</dbReference>
<dbReference type="Pfam" id="PF12172">
    <property type="entry name" value="zf-ChsH2"/>
    <property type="match status" value="1"/>
</dbReference>
<name>A0A1H8Q483_9ACTN</name>